<proteinExistence type="predicted"/>
<evidence type="ECO:0000313" key="2">
    <source>
        <dbReference type="Proteomes" id="UP001221898"/>
    </source>
</evidence>
<keyword evidence="2" id="KW-1185">Reference proteome</keyword>
<reference evidence="1" key="1">
    <citation type="journal article" date="2023" name="Science">
        <title>Genome structures resolve the early diversification of teleost fishes.</title>
        <authorList>
            <person name="Parey E."/>
            <person name="Louis A."/>
            <person name="Montfort J."/>
            <person name="Bouchez O."/>
            <person name="Roques C."/>
            <person name="Iampietro C."/>
            <person name="Lluch J."/>
            <person name="Castinel A."/>
            <person name="Donnadieu C."/>
            <person name="Desvignes T."/>
            <person name="Floi Bucao C."/>
            <person name="Jouanno E."/>
            <person name="Wen M."/>
            <person name="Mejri S."/>
            <person name="Dirks R."/>
            <person name="Jansen H."/>
            <person name="Henkel C."/>
            <person name="Chen W.J."/>
            <person name="Zahm M."/>
            <person name="Cabau C."/>
            <person name="Klopp C."/>
            <person name="Thompson A.W."/>
            <person name="Robinson-Rechavi M."/>
            <person name="Braasch I."/>
            <person name="Lecointre G."/>
            <person name="Bobe J."/>
            <person name="Postlethwait J.H."/>
            <person name="Berthelot C."/>
            <person name="Roest Crollius H."/>
            <person name="Guiguen Y."/>
        </authorList>
    </citation>
    <scope>NUCLEOTIDE SEQUENCE</scope>
    <source>
        <strain evidence="1">NC1722</strain>
    </source>
</reference>
<dbReference type="EMBL" id="JAINUG010000174">
    <property type="protein sequence ID" value="KAJ8390087.1"/>
    <property type="molecule type" value="Genomic_DNA"/>
</dbReference>
<organism evidence="1 2">
    <name type="scientific">Aldrovandia affinis</name>
    <dbReference type="NCBI Taxonomy" id="143900"/>
    <lineage>
        <taxon>Eukaryota</taxon>
        <taxon>Metazoa</taxon>
        <taxon>Chordata</taxon>
        <taxon>Craniata</taxon>
        <taxon>Vertebrata</taxon>
        <taxon>Euteleostomi</taxon>
        <taxon>Actinopterygii</taxon>
        <taxon>Neopterygii</taxon>
        <taxon>Teleostei</taxon>
        <taxon>Notacanthiformes</taxon>
        <taxon>Halosauridae</taxon>
        <taxon>Aldrovandia</taxon>
    </lineage>
</organism>
<protein>
    <submittedName>
        <fullName evidence="1">Uncharacterized protein</fullName>
    </submittedName>
</protein>
<accession>A0AAD7WAM3</accession>
<comment type="caution">
    <text evidence="1">The sequence shown here is derived from an EMBL/GenBank/DDBJ whole genome shotgun (WGS) entry which is preliminary data.</text>
</comment>
<gene>
    <name evidence="1" type="ORF">AAFF_G00111010</name>
</gene>
<name>A0AAD7WAM3_9TELE</name>
<evidence type="ECO:0000313" key="1">
    <source>
        <dbReference type="EMBL" id="KAJ8390087.1"/>
    </source>
</evidence>
<dbReference type="Proteomes" id="UP001221898">
    <property type="component" value="Unassembled WGS sequence"/>
</dbReference>
<sequence length="73" mass="8184">MATWAGLDLTASQFLILQPVTHTNGERGVRLNSHQPLSLALCDDIIISVITRSVVTDMNDGHWLKRLREMDIV</sequence>
<dbReference type="AlphaFoldDB" id="A0AAD7WAM3"/>